<dbReference type="CDD" id="cd03354">
    <property type="entry name" value="LbH_SAT"/>
    <property type="match status" value="1"/>
</dbReference>
<evidence type="ECO:0000256" key="5">
    <source>
        <dbReference type="ARBA" id="ARBA00018522"/>
    </source>
</evidence>
<name>A0A6J5G242_9BURK</name>
<dbReference type="GO" id="GO:0009001">
    <property type="term" value="F:serine O-acetyltransferase activity"/>
    <property type="evidence" value="ECO:0007669"/>
    <property type="project" value="UniProtKB-EC"/>
</dbReference>
<sequence>MFTRLREDIATIRERDPAARSAWEVLTCYPGLHALVLHRLAHACWQAKRRWLARFLSQMARFMTGIEIHPGATLGRRVFIDHGMGVVIGETAQIGDDCTIYQGVTLGGTSLTRGAKRHPTLERGVIVGAGAKVLGGFTIGADAKIGSNAVVTKPVPARGTAVGNPARIIVPASAATAASTANADGNDAARDTKRTSERSAFCAYGITPNADDPVSLAIHGLIDHAATQSKRIDEIVDALERLGTSLEGLQGLQGADAALLDLRRLSAAIAGKEEGAVAQR</sequence>
<proteinExistence type="inferred from homology"/>
<dbReference type="Gene3D" id="2.160.10.10">
    <property type="entry name" value="Hexapeptide repeat proteins"/>
    <property type="match status" value="1"/>
</dbReference>
<evidence type="ECO:0000256" key="4">
    <source>
        <dbReference type="ARBA" id="ARBA00013266"/>
    </source>
</evidence>
<dbReference type="NCBIfam" id="TIGR01172">
    <property type="entry name" value="cysE"/>
    <property type="match status" value="1"/>
</dbReference>
<keyword evidence="10" id="KW-0198">Cysteine biosynthesis</keyword>
<evidence type="ECO:0000256" key="6">
    <source>
        <dbReference type="ARBA" id="ARBA00022490"/>
    </source>
</evidence>
<dbReference type="Pfam" id="PF00132">
    <property type="entry name" value="Hexapep"/>
    <property type="match status" value="1"/>
</dbReference>
<dbReference type="InterPro" id="IPR011004">
    <property type="entry name" value="Trimer_LpxA-like_sf"/>
</dbReference>
<dbReference type="GO" id="GO:0006535">
    <property type="term" value="P:cysteine biosynthetic process from serine"/>
    <property type="evidence" value="ECO:0007669"/>
    <property type="project" value="InterPro"/>
</dbReference>
<evidence type="ECO:0000256" key="12">
    <source>
        <dbReference type="ARBA" id="ARBA00049486"/>
    </source>
</evidence>
<evidence type="ECO:0000256" key="7">
    <source>
        <dbReference type="ARBA" id="ARBA00022605"/>
    </source>
</evidence>
<comment type="pathway">
    <text evidence="2">Amino-acid biosynthesis; L-cysteine biosynthesis; L-cysteine from L-serine: step 1/2.</text>
</comment>
<dbReference type="Proteomes" id="UP000494252">
    <property type="component" value="Unassembled WGS sequence"/>
</dbReference>
<dbReference type="NCBIfam" id="NF041874">
    <property type="entry name" value="EPS_EpsC"/>
    <property type="match status" value="1"/>
</dbReference>
<comment type="catalytic activity">
    <reaction evidence="12">
        <text>L-serine + acetyl-CoA = O-acetyl-L-serine + CoA</text>
        <dbReference type="Rhea" id="RHEA:24560"/>
        <dbReference type="ChEBI" id="CHEBI:33384"/>
        <dbReference type="ChEBI" id="CHEBI:57287"/>
        <dbReference type="ChEBI" id="CHEBI:57288"/>
        <dbReference type="ChEBI" id="CHEBI:58340"/>
        <dbReference type="EC" id="2.3.1.30"/>
    </reaction>
</comment>
<dbReference type="AlphaFoldDB" id="A0A6J5G242"/>
<keyword evidence="7" id="KW-0028">Amino-acid biosynthesis</keyword>
<protein>
    <recommendedName>
        <fullName evidence="5">Serine acetyltransferase</fullName>
        <ecNumber evidence="4">2.3.1.30</ecNumber>
    </recommendedName>
</protein>
<dbReference type="InterPro" id="IPR053376">
    <property type="entry name" value="Serine_acetyltransferase"/>
</dbReference>
<keyword evidence="11 13" id="KW-0012">Acyltransferase</keyword>
<evidence type="ECO:0000256" key="9">
    <source>
        <dbReference type="ARBA" id="ARBA00022737"/>
    </source>
</evidence>
<reference evidence="13 14" key="1">
    <citation type="submission" date="2020-04" db="EMBL/GenBank/DDBJ databases">
        <authorList>
            <person name="De Canck E."/>
        </authorList>
    </citation>
    <scope>NUCLEOTIDE SEQUENCE [LARGE SCALE GENOMIC DNA]</scope>
    <source>
        <strain evidence="13 14">LMG 27177</strain>
    </source>
</reference>
<evidence type="ECO:0000256" key="10">
    <source>
        <dbReference type="ARBA" id="ARBA00023192"/>
    </source>
</evidence>
<accession>A0A6J5G242</accession>
<keyword evidence="9" id="KW-0677">Repeat</keyword>
<dbReference type="GO" id="GO:0005737">
    <property type="term" value="C:cytoplasm"/>
    <property type="evidence" value="ECO:0007669"/>
    <property type="project" value="UniProtKB-SubCell"/>
</dbReference>
<dbReference type="InterPro" id="IPR005881">
    <property type="entry name" value="Ser_O-AcTrfase"/>
</dbReference>
<evidence type="ECO:0000313" key="13">
    <source>
        <dbReference type="EMBL" id="CAB3791823.1"/>
    </source>
</evidence>
<dbReference type="EMBL" id="CADIKI010000008">
    <property type="protein sequence ID" value="CAB3791823.1"/>
    <property type="molecule type" value="Genomic_DNA"/>
</dbReference>
<keyword evidence="8 13" id="KW-0808">Transferase</keyword>
<evidence type="ECO:0000256" key="2">
    <source>
        <dbReference type="ARBA" id="ARBA00004876"/>
    </source>
</evidence>
<dbReference type="Gene3D" id="1.10.3130.10">
    <property type="entry name" value="serine acetyltransferase, domain 1"/>
    <property type="match status" value="1"/>
</dbReference>
<keyword evidence="14" id="KW-1185">Reference proteome</keyword>
<evidence type="ECO:0000256" key="11">
    <source>
        <dbReference type="ARBA" id="ARBA00023315"/>
    </source>
</evidence>
<evidence type="ECO:0000313" key="14">
    <source>
        <dbReference type="Proteomes" id="UP000494252"/>
    </source>
</evidence>
<keyword evidence="6" id="KW-0963">Cytoplasm</keyword>
<comment type="subcellular location">
    <subcellularLocation>
        <location evidence="1">Cytoplasm</location>
    </subcellularLocation>
</comment>
<dbReference type="RefSeq" id="WP_175160837.1">
    <property type="nucleotide sequence ID" value="NZ_CADIKI010000008.1"/>
</dbReference>
<dbReference type="InterPro" id="IPR045304">
    <property type="entry name" value="LbH_SAT"/>
</dbReference>
<dbReference type="FunFam" id="1.10.3130.10:FF:000003">
    <property type="entry name" value="Serine acetyltransferase"/>
    <property type="match status" value="1"/>
</dbReference>
<dbReference type="FunFam" id="2.160.10.10:FF:000007">
    <property type="entry name" value="Serine acetyltransferase"/>
    <property type="match status" value="1"/>
</dbReference>
<dbReference type="InterPro" id="IPR001451">
    <property type="entry name" value="Hexapep"/>
</dbReference>
<dbReference type="InterPro" id="IPR042122">
    <property type="entry name" value="Ser_AcTrfase_N_sf"/>
</dbReference>
<dbReference type="SUPFAM" id="SSF51161">
    <property type="entry name" value="Trimeric LpxA-like enzymes"/>
    <property type="match status" value="1"/>
</dbReference>
<organism evidence="13 14">
    <name type="scientific">Paraburkholderia fynbosensis</name>
    <dbReference type="NCBI Taxonomy" id="1200993"/>
    <lineage>
        <taxon>Bacteria</taxon>
        <taxon>Pseudomonadati</taxon>
        <taxon>Pseudomonadota</taxon>
        <taxon>Betaproteobacteria</taxon>
        <taxon>Burkholderiales</taxon>
        <taxon>Burkholderiaceae</taxon>
        <taxon>Paraburkholderia</taxon>
    </lineage>
</organism>
<gene>
    <name evidence="13" type="primary">dapH</name>
    <name evidence="13" type="ORF">LMG27177_03101</name>
</gene>
<dbReference type="EC" id="2.3.1.30" evidence="4"/>
<evidence type="ECO:0000256" key="3">
    <source>
        <dbReference type="ARBA" id="ARBA00007274"/>
    </source>
</evidence>
<evidence type="ECO:0000256" key="8">
    <source>
        <dbReference type="ARBA" id="ARBA00022679"/>
    </source>
</evidence>
<dbReference type="PANTHER" id="PTHR42811">
    <property type="entry name" value="SERINE ACETYLTRANSFERASE"/>
    <property type="match status" value="1"/>
</dbReference>
<comment type="similarity">
    <text evidence="3">Belongs to the transferase hexapeptide repeat family.</text>
</comment>
<evidence type="ECO:0000256" key="1">
    <source>
        <dbReference type="ARBA" id="ARBA00004496"/>
    </source>
</evidence>